<sequence length="166" mass="16438">MKALRALLLFGAVLAGAPQAQALCLLCSCTASTTPVAFGAYNPIGGGAGSGSGNVHVSCAGTVGLFVDYNISLGKGAYGATYNDRQMANGASRLTYQLYGDSGSGGACSVVWGDGTGATSTVGGSLLIVLLGSNINRQVCGTLPANQVSATPGGYSDTVQVVVTYN</sequence>
<reference evidence="3 4" key="1">
    <citation type="submission" date="2019-09" db="EMBL/GenBank/DDBJ databases">
        <title>Hydrogenophaga aromatica sp. nov., isolated from a para-xylene-degrading enrichment culture.</title>
        <authorList>
            <person name="Tancsics A."/>
            <person name="Banerjee S."/>
        </authorList>
    </citation>
    <scope>NUCLEOTIDE SEQUENCE [LARGE SCALE GENOMIC DNA]</scope>
    <source>
        <strain evidence="3 4">D2P1</strain>
    </source>
</reference>
<dbReference type="Proteomes" id="UP000545507">
    <property type="component" value="Unassembled WGS sequence"/>
</dbReference>
<dbReference type="SMART" id="SM00972">
    <property type="entry name" value="SCPU"/>
    <property type="match status" value="1"/>
</dbReference>
<dbReference type="RefSeq" id="WP_177137663.1">
    <property type="nucleotide sequence ID" value="NZ_VYGV01000023.1"/>
</dbReference>
<proteinExistence type="predicted"/>
<protein>
    <submittedName>
        <fullName evidence="3">Spore coat protein U domain-containing protein</fullName>
    </submittedName>
</protein>
<keyword evidence="4" id="KW-1185">Reference proteome</keyword>
<evidence type="ECO:0000259" key="2">
    <source>
        <dbReference type="Pfam" id="PF05229"/>
    </source>
</evidence>
<dbReference type="PANTHER" id="PTHR37089">
    <property type="entry name" value="PROTEIN U-RELATED"/>
    <property type="match status" value="1"/>
</dbReference>
<keyword evidence="1" id="KW-0732">Signal</keyword>
<evidence type="ECO:0000313" key="3">
    <source>
        <dbReference type="EMBL" id="NWF47769.1"/>
    </source>
</evidence>
<dbReference type="EMBL" id="VYGV01000023">
    <property type="protein sequence ID" value="NWF47769.1"/>
    <property type="molecule type" value="Genomic_DNA"/>
</dbReference>
<dbReference type="InterPro" id="IPR053167">
    <property type="entry name" value="Spore_coat_component"/>
</dbReference>
<feature type="chain" id="PRO_5031482865" evidence="1">
    <location>
        <begin position="23"/>
        <end position="166"/>
    </location>
</feature>
<feature type="domain" description="Spore coat protein U/FanG" evidence="2">
    <location>
        <begin position="25"/>
        <end position="161"/>
    </location>
</feature>
<comment type="caution">
    <text evidence="3">The sequence shown here is derived from an EMBL/GenBank/DDBJ whole genome shotgun (WGS) entry which is preliminary data.</text>
</comment>
<name>A0A7Y8H0T3_9BURK</name>
<evidence type="ECO:0000313" key="4">
    <source>
        <dbReference type="Proteomes" id="UP000545507"/>
    </source>
</evidence>
<dbReference type="PROSITE" id="PS51257">
    <property type="entry name" value="PROKAR_LIPOPROTEIN"/>
    <property type="match status" value="1"/>
</dbReference>
<accession>A0A7Y8H0T3</accession>
<dbReference type="Pfam" id="PF05229">
    <property type="entry name" value="SCPU"/>
    <property type="match status" value="1"/>
</dbReference>
<dbReference type="InterPro" id="IPR007893">
    <property type="entry name" value="Spore_coat_U/FanG"/>
</dbReference>
<feature type="signal peptide" evidence="1">
    <location>
        <begin position="1"/>
        <end position="22"/>
    </location>
</feature>
<keyword evidence="3" id="KW-0167">Capsid protein</keyword>
<evidence type="ECO:0000256" key="1">
    <source>
        <dbReference type="SAM" id="SignalP"/>
    </source>
</evidence>
<organism evidence="3 4">
    <name type="scientific">Hydrogenophaga aromaticivorans</name>
    <dbReference type="NCBI Taxonomy" id="2610898"/>
    <lineage>
        <taxon>Bacteria</taxon>
        <taxon>Pseudomonadati</taxon>
        <taxon>Pseudomonadota</taxon>
        <taxon>Betaproteobacteria</taxon>
        <taxon>Burkholderiales</taxon>
        <taxon>Comamonadaceae</taxon>
        <taxon>Hydrogenophaga</taxon>
    </lineage>
</organism>
<gene>
    <name evidence="3" type="ORF">F3K02_21300</name>
</gene>
<keyword evidence="3" id="KW-0946">Virion</keyword>
<dbReference type="AlphaFoldDB" id="A0A7Y8H0T3"/>